<dbReference type="Pfam" id="PF00742">
    <property type="entry name" value="Homoserine_dh"/>
    <property type="match status" value="1"/>
</dbReference>
<evidence type="ECO:0000256" key="8">
    <source>
        <dbReference type="ARBA" id="ARBA00023002"/>
    </source>
</evidence>
<dbReference type="PANTHER" id="PTHR43331:SF1">
    <property type="entry name" value="HOMOSERINE DEHYDROGENASE"/>
    <property type="match status" value="1"/>
</dbReference>
<organism evidence="15 16">
    <name type="scientific">Kaistia soli DSM 19436</name>
    <dbReference type="NCBI Taxonomy" id="1122133"/>
    <lineage>
        <taxon>Bacteria</taxon>
        <taxon>Pseudomonadati</taxon>
        <taxon>Pseudomonadota</taxon>
        <taxon>Alphaproteobacteria</taxon>
        <taxon>Hyphomicrobiales</taxon>
        <taxon>Kaistiaceae</taxon>
        <taxon>Kaistia</taxon>
    </lineage>
</organism>
<evidence type="ECO:0000313" key="15">
    <source>
        <dbReference type="EMBL" id="SHF93560.1"/>
    </source>
</evidence>
<evidence type="ECO:0000256" key="5">
    <source>
        <dbReference type="ARBA" id="ARBA00013376"/>
    </source>
</evidence>
<dbReference type="SUPFAM" id="SSF51735">
    <property type="entry name" value="NAD(P)-binding Rossmann-fold domains"/>
    <property type="match status" value="1"/>
</dbReference>
<evidence type="ECO:0000256" key="9">
    <source>
        <dbReference type="ARBA" id="ARBA00023167"/>
    </source>
</evidence>
<dbReference type="UniPathway" id="UPA00050">
    <property type="reaction ID" value="UER00063"/>
</dbReference>
<dbReference type="InterPro" id="IPR016204">
    <property type="entry name" value="HDH"/>
</dbReference>
<dbReference type="Proteomes" id="UP000184485">
    <property type="component" value="Unassembled WGS sequence"/>
</dbReference>
<dbReference type="GO" id="GO:0004412">
    <property type="term" value="F:homoserine dehydrogenase activity"/>
    <property type="evidence" value="ECO:0007669"/>
    <property type="project" value="UniProtKB-EC"/>
</dbReference>
<dbReference type="InterPro" id="IPR036291">
    <property type="entry name" value="NAD(P)-bd_dom_sf"/>
</dbReference>
<dbReference type="UniPathway" id="UPA00051">
    <property type="reaction ID" value="UER00465"/>
</dbReference>
<dbReference type="CDD" id="cd04881">
    <property type="entry name" value="ACT_HSDH-Hom"/>
    <property type="match status" value="1"/>
</dbReference>
<dbReference type="GO" id="GO:0050661">
    <property type="term" value="F:NADP binding"/>
    <property type="evidence" value="ECO:0007669"/>
    <property type="project" value="InterPro"/>
</dbReference>
<dbReference type="InterPro" id="IPR005106">
    <property type="entry name" value="Asp/hSer_DH_NAD-bd"/>
</dbReference>
<reference evidence="15 16" key="1">
    <citation type="submission" date="2016-11" db="EMBL/GenBank/DDBJ databases">
        <authorList>
            <person name="Jaros S."/>
            <person name="Januszkiewicz K."/>
            <person name="Wedrychowicz H."/>
        </authorList>
    </citation>
    <scope>NUCLEOTIDE SEQUENCE [LARGE SCALE GENOMIC DNA]</scope>
    <source>
        <strain evidence="15 16">DSM 19436</strain>
    </source>
</reference>
<keyword evidence="16" id="KW-1185">Reference proteome</keyword>
<evidence type="ECO:0000256" key="7">
    <source>
        <dbReference type="ARBA" id="ARBA00022697"/>
    </source>
</evidence>
<accession>A0A1M5FPU5</accession>
<dbReference type="PIRSF" id="PIRSF000098">
    <property type="entry name" value="Homoser_dehydrog"/>
    <property type="match status" value="1"/>
</dbReference>
<feature type="domain" description="Homoserine dehydrogenase catalytic" evidence="13">
    <location>
        <begin position="140"/>
        <end position="317"/>
    </location>
</feature>
<proteinExistence type="inferred from homology"/>
<evidence type="ECO:0000256" key="4">
    <source>
        <dbReference type="ARBA" id="ARBA00013213"/>
    </source>
</evidence>
<keyword evidence="8" id="KW-0560">Oxidoreductase</keyword>
<dbReference type="InterPro" id="IPR001342">
    <property type="entry name" value="HDH_cat"/>
</dbReference>
<dbReference type="AlphaFoldDB" id="A0A1M5FPU5"/>
<feature type="domain" description="Aspartate/homoserine dehydrogenase NAD-binding" evidence="14">
    <location>
        <begin position="12"/>
        <end position="132"/>
    </location>
</feature>
<dbReference type="OrthoDB" id="9808167at2"/>
<dbReference type="FunFam" id="3.30.360.10:FF:000005">
    <property type="entry name" value="Homoserine dehydrogenase"/>
    <property type="match status" value="1"/>
</dbReference>
<feature type="active site" description="Proton donor" evidence="10">
    <location>
        <position position="208"/>
    </location>
</feature>
<sequence length="442" mass="46889">MNQTVLRLGVAGLGTVGTSLLRLVERHGQDLAVRTRRPIAITGVSARDRDRDRGVDISGCGWFDDPVALARSAEIDVFVELIGGAEGAANEAVRAAISSGKHVVTANKALLARHGAELAAAAEAKGVSLNFEAAVAGGIPIIKTLRESLAGNTVSRVFGILNGTCNYILTRMEREGLSFEACLAEAQRLGYAEADPTFDVDGFDTAHKLSLLAAISFGTEIDADAVYVEGIRSITTADIEAADELGYRIKLLGVASRTDTGFEQRVHPTMVPKSSPIARVDGVTNAVAVEADFVGRLVLSGPGAGGDATASSVMSDIADIARGDVVGTFGRPASALQPYRRAQMRAHEGGYYVRLAVFDRPGAFASIAQRMAENGISLESIVQRRRAPRADAPDHPTPLEPQPVILITYDTTEAQIKDALDRITVDGHIAEHPQMIRIEQFA</sequence>
<feature type="binding site" evidence="11">
    <location>
        <begin position="11"/>
        <end position="18"/>
    </location>
    <ligand>
        <name>NADP(+)</name>
        <dbReference type="ChEBI" id="CHEBI:58349"/>
    </ligand>
</feature>
<dbReference type="InterPro" id="IPR045865">
    <property type="entry name" value="ACT-like_dom_sf"/>
</dbReference>
<dbReference type="EC" id="1.1.1.3" evidence="4"/>
<evidence type="ECO:0000256" key="6">
    <source>
        <dbReference type="ARBA" id="ARBA00022605"/>
    </source>
</evidence>
<evidence type="ECO:0000259" key="13">
    <source>
        <dbReference type="Pfam" id="PF00742"/>
    </source>
</evidence>
<protein>
    <recommendedName>
        <fullName evidence="5">Homoserine dehydrogenase</fullName>
        <ecNumber evidence="4">1.1.1.3</ecNumber>
    </recommendedName>
</protein>
<dbReference type="InterPro" id="IPR019811">
    <property type="entry name" value="HDH_CS"/>
</dbReference>
<name>A0A1M5FPU5_9HYPH</name>
<evidence type="ECO:0000256" key="3">
    <source>
        <dbReference type="ARBA" id="ARBA00006753"/>
    </source>
</evidence>
<dbReference type="GO" id="GO:0009086">
    <property type="term" value="P:methionine biosynthetic process"/>
    <property type="evidence" value="ECO:0007669"/>
    <property type="project" value="UniProtKB-KW"/>
</dbReference>
<dbReference type="Gene3D" id="3.30.360.10">
    <property type="entry name" value="Dihydrodipicolinate Reductase, domain 2"/>
    <property type="match status" value="1"/>
</dbReference>
<keyword evidence="11" id="KW-0521">NADP</keyword>
<keyword evidence="6" id="KW-0028">Amino-acid biosynthesis</keyword>
<comment type="pathway">
    <text evidence="1">Amino-acid biosynthesis; L-threonine biosynthesis; L-threonine from L-aspartate: step 3/5.</text>
</comment>
<keyword evidence="9" id="KW-0486">Methionine biosynthesis</keyword>
<comment type="similarity">
    <text evidence="3 12">Belongs to the homoserine dehydrogenase family.</text>
</comment>
<evidence type="ECO:0000256" key="2">
    <source>
        <dbReference type="ARBA" id="ARBA00005062"/>
    </source>
</evidence>
<comment type="pathway">
    <text evidence="2">Amino-acid biosynthesis; L-methionine biosynthesis via de novo pathway; L-homoserine from L-aspartate: step 3/3.</text>
</comment>
<dbReference type="Pfam" id="PF03447">
    <property type="entry name" value="NAD_binding_3"/>
    <property type="match status" value="1"/>
</dbReference>
<dbReference type="PANTHER" id="PTHR43331">
    <property type="entry name" value="HOMOSERINE DEHYDROGENASE"/>
    <property type="match status" value="1"/>
</dbReference>
<dbReference type="SUPFAM" id="SSF55347">
    <property type="entry name" value="Glyceraldehyde-3-phosphate dehydrogenase-like, C-terminal domain"/>
    <property type="match status" value="1"/>
</dbReference>
<evidence type="ECO:0000256" key="11">
    <source>
        <dbReference type="PIRSR" id="PIRSR000098-2"/>
    </source>
</evidence>
<dbReference type="Gene3D" id="3.40.50.720">
    <property type="entry name" value="NAD(P)-binding Rossmann-like Domain"/>
    <property type="match status" value="1"/>
</dbReference>
<dbReference type="NCBIfam" id="NF004976">
    <property type="entry name" value="PRK06349.1"/>
    <property type="match status" value="1"/>
</dbReference>
<dbReference type="GO" id="GO:0009088">
    <property type="term" value="P:threonine biosynthetic process"/>
    <property type="evidence" value="ECO:0007669"/>
    <property type="project" value="UniProtKB-UniPathway"/>
</dbReference>
<dbReference type="PROSITE" id="PS01042">
    <property type="entry name" value="HOMOSER_DHGENASE"/>
    <property type="match status" value="1"/>
</dbReference>
<dbReference type="RefSeq" id="WP_073054482.1">
    <property type="nucleotide sequence ID" value="NZ_FQUP01000003.1"/>
</dbReference>
<keyword evidence="7" id="KW-0791">Threonine biosynthesis</keyword>
<dbReference type="SUPFAM" id="SSF55021">
    <property type="entry name" value="ACT-like"/>
    <property type="match status" value="1"/>
</dbReference>
<dbReference type="EMBL" id="FQUP01000003">
    <property type="protein sequence ID" value="SHF93560.1"/>
    <property type="molecule type" value="Genomic_DNA"/>
</dbReference>
<evidence type="ECO:0000256" key="12">
    <source>
        <dbReference type="RuleBase" id="RU004171"/>
    </source>
</evidence>
<feature type="binding site" evidence="11">
    <location>
        <position position="108"/>
    </location>
    <ligand>
        <name>NADPH</name>
        <dbReference type="ChEBI" id="CHEBI:57783"/>
    </ligand>
</feature>
<evidence type="ECO:0000259" key="14">
    <source>
        <dbReference type="Pfam" id="PF03447"/>
    </source>
</evidence>
<gene>
    <name evidence="15" type="ORF">SAMN02745157_3127</name>
</gene>
<dbReference type="STRING" id="1122133.SAMN02745157_3127"/>
<evidence type="ECO:0000313" key="16">
    <source>
        <dbReference type="Proteomes" id="UP000184485"/>
    </source>
</evidence>
<evidence type="ECO:0000256" key="10">
    <source>
        <dbReference type="PIRSR" id="PIRSR000098-1"/>
    </source>
</evidence>
<evidence type="ECO:0000256" key="1">
    <source>
        <dbReference type="ARBA" id="ARBA00005056"/>
    </source>
</evidence>
<feature type="binding site" evidence="11">
    <location>
        <position position="193"/>
    </location>
    <ligand>
        <name>L-homoserine</name>
        <dbReference type="ChEBI" id="CHEBI:57476"/>
    </ligand>
</feature>
<dbReference type="Gene3D" id="3.30.70.260">
    <property type="match status" value="1"/>
</dbReference>